<dbReference type="PROSITE" id="PS50056">
    <property type="entry name" value="TYR_PHOSPHATASE_2"/>
    <property type="match status" value="1"/>
</dbReference>
<comment type="caution">
    <text evidence="8">The sequence shown here is derived from an EMBL/GenBank/DDBJ whole genome shotgun (WGS) entry which is preliminary data.</text>
</comment>
<evidence type="ECO:0000256" key="1">
    <source>
        <dbReference type="ARBA" id="ARBA00008601"/>
    </source>
</evidence>
<evidence type="ECO:0000313" key="8">
    <source>
        <dbReference type="EMBL" id="KAJ4457837.1"/>
    </source>
</evidence>
<evidence type="ECO:0000256" key="4">
    <source>
        <dbReference type="ARBA" id="ARBA00022912"/>
    </source>
</evidence>
<organism evidence="8 9">
    <name type="scientific">Paratrimastix pyriformis</name>
    <dbReference type="NCBI Taxonomy" id="342808"/>
    <lineage>
        <taxon>Eukaryota</taxon>
        <taxon>Metamonada</taxon>
        <taxon>Preaxostyla</taxon>
        <taxon>Paratrimastigidae</taxon>
        <taxon>Paratrimastix</taxon>
    </lineage>
</organism>
<proteinExistence type="inferred from homology"/>
<dbReference type="EC" id="3.1.3.48" evidence="2"/>
<dbReference type="CDD" id="cd14498">
    <property type="entry name" value="DSP"/>
    <property type="match status" value="1"/>
</dbReference>
<protein>
    <recommendedName>
        <fullName evidence="2">protein-tyrosine-phosphatase</fullName>
        <ecNumber evidence="2">3.1.3.48</ecNumber>
    </recommendedName>
</protein>
<dbReference type="InterPro" id="IPR029021">
    <property type="entry name" value="Prot-tyrosine_phosphatase-like"/>
</dbReference>
<evidence type="ECO:0000256" key="5">
    <source>
        <dbReference type="SAM" id="MobiDB-lite"/>
    </source>
</evidence>
<dbReference type="Proteomes" id="UP001141327">
    <property type="component" value="Unassembled WGS sequence"/>
</dbReference>
<dbReference type="Gene3D" id="3.90.190.10">
    <property type="entry name" value="Protein tyrosine phosphatase superfamily"/>
    <property type="match status" value="1"/>
</dbReference>
<evidence type="ECO:0000256" key="3">
    <source>
        <dbReference type="ARBA" id="ARBA00022801"/>
    </source>
</evidence>
<accession>A0ABQ8UHF1</accession>
<dbReference type="EMBL" id="JAPMOS010000038">
    <property type="protein sequence ID" value="KAJ4457837.1"/>
    <property type="molecule type" value="Genomic_DNA"/>
</dbReference>
<comment type="similarity">
    <text evidence="1">Belongs to the protein-tyrosine phosphatase family. Non-receptor class dual specificity subfamily.</text>
</comment>
<sequence>MAQGPMPRHSFAFPNTPPNYDELANRSALTKILPFLYLGNVHDATVLPVKHFQDNQISHWINCAREVQMSSAQRALLQKGVISYTSLGMCDTLDENIFVYLKKAFLIIERARQESRPCCVYCRCGVSRSATVVCSYLLWYYSIALDDALRGLMIRRSCVRPNPSFLAQMVQLEQIKTLVLHPPKESSSAKSTPPPSRASSTQPEDMSIESASPSPALTTACKISATLEGVAVLS</sequence>
<keyword evidence="9" id="KW-1185">Reference proteome</keyword>
<dbReference type="InterPro" id="IPR000387">
    <property type="entry name" value="Tyr_Pase_dom"/>
</dbReference>
<evidence type="ECO:0000259" key="6">
    <source>
        <dbReference type="PROSITE" id="PS50054"/>
    </source>
</evidence>
<gene>
    <name evidence="8" type="ORF">PAPYR_6509</name>
</gene>
<keyword evidence="4" id="KW-0904">Protein phosphatase</keyword>
<reference evidence="8" key="1">
    <citation type="journal article" date="2022" name="bioRxiv">
        <title>Genomics of Preaxostyla Flagellates Illuminates Evolutionary Transitions and the Path Towards Mitochondrial Loss.</title>
        <authorList>
            <person name="Novak L.V.F."/>
            <person name="Treitli S.C."/>
            <person name="Pyrih J."/>
            <person name="Halakuc P."/>
            <person name="Pipaliya S.V."/>
            <person name="Vacek V."/>
            <person name="Brzon O."/>
            <person name="Soukal P."/>
            <person name="Eme L."/>
            <person name="Dacks J.B."/>
            <person name="Karnkowska A."/>
            <person name="Elias M."/>
            <person name="Hampl V."/>
        </authorList>
    </citation>
    <scope>NUCLEOTIDE SEQUENCE</scope>
    <source>
        <strain evidence="8">RCP-MX</strain>
    </source>
</reference>
<dbReference type="InterPro" id="IPR020422">
    <property type="entry name" value="TYR_PHOSPHATASE_DUAL_dom"/>
</dbReference>
<evidence type="ECO:0000313" key="9">
    <source>
        <dbReference type="Proteomes" id="UP001141327"/>
    </source>
</evidence>
<feature type="domain" description="Tyrosine specific protein phosphatases" evidence="7">
    <location>
        <begin position="98"/>
        <end position="156"/>
    </location>
</feature>
<feature type="compositionally biased region" description="Polar residues" evidence="5">
    <location>
        <begin position="185"/>
        <end position="216"/>
    </location>
</feature>
<dbReference type="PANTHER" id="PTHR10159">
    <property type="entry name" value="DUAL SPECIFICITY PROTEIN PHOSPHATASE"/>
    <property type="match status" value="1"/>
</dbReference>
<dbReference type="InterPro" id="IPR000340">
    <property type="entry name" value="Dual-sp_phosphatase_cat-dom"/>
</dbReference>
<dbReference type="SMART" id="SM00195">
    <property type="entry name" value="DSPc"/>
    <property type="match status" value="1"/>
</dbReference>
<feature type="domain" description="Tyrosine-protein phosphatase" evidence="6">
    <location>
        <begin position="25"/>
        <end position="178"/>
    </location>
</feature>
<evidence type="ECO:0000256" key="2">
    <source>
        <dbReference type="ARBA" id="ARBA00013064"/>
    </source>
</evidence>
<dbReference type="PANTHER" id="PTHR10159:SF519">
    <property type="entry name" value="DUAL SPECIFICITY PROTEIN PHOSPHATASE MPK3"/>
    <property type="match status" value="1"/>
</dbReference>
<feature type="region of interest" description="Disordered" evidence="5">
    <location>
        <begin position="183"/>
        <end position="216"/>
    </location>
</feature>
<dbReference type="PROSITE" id="PS50054">
    <property type="entry name" value="TYR_PHOSPHATASE_DUAL"/>
    <property type="match status" value="1"/>
</dbReference>
<dbReference type="Pfam" id="PF00782">
    <property type="entry name" value="DSPc"/>
    <property type="match status" value="1"/>
</dbReference>
<evidence type="ECO:0000259" key="7">
    <source>
        <dbReference type="PROSITE" id="PS50056"/>
    </source>
</evidence>
<keyword evidence="3" id="KW-0378">Hydrolase</keyword>
<dbReference type="SUPFAM" id="SSF52799">
    <property type="entry name" value="(Phosphotyrosine protein) phosphatases II"/>
    <property type="match status" value="1"/>
</dbReference>
<name>A0ABQ8UHF1_9EUKA</name>